<feature type="signal peptide" evidence="5">
    <location>
        <begin position="1"/>
        <end position="25"/>
    </location>
</feature>
<dbReference type="Gene3D" id="3.30.1490.70">
    <property type="match status" value="1"/>
</dbReference>
<keyword evidence="1 7" id="KW-0436">Ligase</keyword>
<proteinExistence type="predicted"/>
<comment type="caution">
    <text evidence="7">The sequence shown here is derived from an EMBL/GenBank/DDBJ whole genome shotgun (WGS) entry which is preliminary data.</text>
</comment>
<dbReference type="CDD" id="cd07896">
    <property type="entry name" value="Adenylation_kDNA_ligase_like"/>
    <property type="match status" value="1"/>
</dbReference>
<dbReference type="PANTHER" id="PTHR47810">
    <property type="entry name" value="DNA LIGASE"/>
    <property type="match status" value="1"/>
</dbReference>
<dbReference type="Pfam" id="PF14743">
    <property type="entry name" value="DNA_ligase_OB_2"/>
    <property type="match status" value="1"/>
</dbReference>
<dbReference type="InterPro" id="IPR012340">
    <property type="entry name" value="NA-bd_OB-fold"/>
</dbReference>
<evidence type="ECO:0000256" key="2">
    <source>
        <dbReference type="ARBA" id="ARBA00022705"/>
    </source>
</evidence>
<keyword evidence="5" id="KW-0732">Signal</keyword>
<dbReference type="InterPro" id="IPR029319">
    <property type="entry name" value="DNA_ligase_OB"/>
</dbReference>
<accession>A0ABT5KER3</accession>
<dbReference type="InterPro" id="IPR050326">
    <property type="entry name" value="NAD_dep_DNA_ligaseB"/>
</dbReference>
<organism evidence="7 8">
    <name type="scientific">Roseateles albus</name>
    <dbReference type="NCBI Taxonomy" id="2987525"/>
    <lineage>
        <taxon>Bacteria</taxon>
        <taxon>Pseudomonadati</taxon>
        <taxon>Pseudomonadota</taxon>
        <taxon>Betaproteobacteria</taxon>
        <taxon>Burkholderiales</taxon>
        <taxon>Sphaerotilaceae</taxon>
        <taxon>Roseateles</taxon>
    </lineage>
</organism>
<evidence type="ECO:0000256" key="1">
    <source>
        <dbReference type="ARBA" id="ARBA00022598"/>
    </source>
</evidence>
<keyword evidence="8" id="KW-1185">Reference proteome</keyword>
<dbReference type="NCBIfam" id="NF006592">
    <property type="entry name" value="PRK09125.1"/>
    <property type="match status" value="1"/>
</dbReference>
<dbReference type="EMBL" id="JAQQXT010000007">
    <property type="protein sequence ID" value="MDC8772413.1"/>
    <property type="molecule type" value="Genomic_DNA"/>
</dbReference>
<evidence type="ECO:0000256" key="4">
    <source>
        <dbReference type="ARBA" id="ARBA00023204"/>
    </source>
</evidence>
<dbReference type="Proteomes" id="UP001221189">
    <property type="component" value="Unassembled WGS sequence"/>
</dbReference>
<evidence type="ECO:0000259" key="6">
    <source>
        <dbReference type="Pfam" id="PF14743"/>
    </source>
</evidence>
<keyword evidence="2" id="KW-0235">DNA replication</keyword>
<protein>
    <submittedName>
        <fullName evidence="7">DNA ligase</fullName>
        <ecNumber evidence="7">6.5.1.1</ecNumber>
    </submittedName>
</protein>
<evidence type="ECO:0000256" key="5">
    <source>
        <dbReference type="SAM" id="SignalP"/>
    </source>
</evidence>
<dbReference type="Gene3D" id="2.40.50.140">
    <property type="entry name" value="Nucleic acid-binding proteins"/>
    <property type="match status" value="1"/>
</dbReference>
<evidence type="ECO:0000256" key="3">
    <source>
        <dbReference type="ARBA" id="ARBA00022763"/>
    </source>
</evidence>
<sequence>MHRRQLLCASVFGLLLLRHGRPALAADSNILLANVYREGIDPADYWVSEKLDGVRGVWDGQTLRHRSGNPVHAPKWFTDALPPVPLDGELWIARQSFDKLSAIVRRDVPIDEEWRQVQYMIFEMPDAPGSFTERIALMHATISKANINHGAPWLRPVEQFRIADRRALAAKLKELVKLGAEGLVLHRADAAYVTGRSDVLLKLKPMLDTEATVIGHMPGKGRHLGKMGSLLLETPEGRRFRIGTGFSDADRANPPPIGTVVTYRYRDLTSTGLPKFASYLRVRESF</sequence>
<keyword evidence="3" id="KW-0227">DNA damage</keyword>
<feature type="chain" id="PRO_5047176885" evidence="5">
    <location>
        <begin position="26"/>
        <end position="286"/>
    </location>
</feature>
<dbReference type="SUPFAM" id="SSF56091">
    <property type="entry name" value="DNA ligase/mRNA capping enzyme, catalytic domain"/>
    <property type="match status" value="1"/>
</dbReference>
<dbReference type="Gene3D" id="3.30.470.30">
    <property type="entry name" value="DNA ligase/mRNA capping enzyme"/>
    <property type="match status" value="1"/>
</dbReference>
<dbReference type="PANTHER" id="PTHR47810:SF1">
    <property type="entry name" value="DNA LIGASE B"/>
    <property type="match status" value="1"/>
</dbReference>
<evidence type="ECO:0000313" key="7">
    <source>
        <dbReference type="EMBL" id="MDC8772413.1"/>
    </source>
</evidence>
<reference evidence="7 8" key="1">
    <citation type="submission" date="2022-10" db="EMBL/GenBank/DDBJ databases">
        <title>Paucibacter sp. hw1 Genome sequencing.</title>
        <authorList>
            <person name="Park S."/>
        </authorList>
    </citation>
    <scope>NUCLEOTIDE SEQUENCE [LARGE SCALE GENOMIC DNA]</scope>
    <source>
        <strain evidence="8">hw1</strain>
    </source>
</reference>
<dbReference type="SUPFAM" id="SSF50249">
    <property type="entry name" value="Nucleic acid-binding proteins"/>
    <property type="match status" value="1"/>
</dbReference>
<feature type="domain" description="DNA ligase OB-like" evidence="6">
    <location>
        <begin position="218"/>
        <end position="283"/>
    </location>
</feature>
<dbReference type="EC" id="6.5.1.1" evidence="7"/>
<keyword evidence="4" id="KW-0234">DNA repair</keyword>
<dbReference type="GO" id="GO:0003910">
    <property type="term" value="F:DNA ligase (ATP) activity"/>
    <property type="evidence" value="ECO:0007669"/>
    <property type="project" value="UniProtKB-EC"/>
</dbReference>
<gene>
    <name evidence="7" type="ORF">PRZ03_12595</name>
</gene>
<dbReference type="CDD" id="cd08041">
    <property type="entry name" value="OBF_kDNA_ligase_like"/>
    <property type="match status" value="1"/>
</dbReference>
<dbReference type="RefSeq" id="WP_273600616.1">
    <property type="nucleotide sequence ID" value="NZ_JAQQXT010000007.1"/>
</dbReference>
<name>A0ABT5KER3_9BURK</name>
<evidence type="ECO:0000313" key="8">
    <source>
        <dbReference type="Proteomes" id="UP001221189"/>
    </source>
</evidence>